<protein>
    <submittedName>
        <fullName evidence="4">Ribonuclease H-like protein</fullName>
    </submittedName>
</protein>
<dbReference type="GeneID" id="54363278"/>
<dbReference type="CDD" id="cd16963">
    <property type="entry name" value="CCE1"/>
    <property type="match status" value="1"/>
</dbReference>
<dbReference type="PANTHER" id="PTHR28072">
    <property type="entry name" value="CRUCIFORM CUTTING ENDONUCLEASE 1, MITOCHONDRIAL-RELATED"/>
    <property type="match status" value="1"/>
</dbReference>
<dbReference type="GO" id="GO:0000403">
    <property type="term" value="F:Y-form DNA binding"/>
    <property type="evidence" value="ECO:0007669"/>
    <property type="project" value="TreeGrafter"/>
</dbReference>
<dbReference type="PANTHER" id="PTHR28072:SF1">
    <property type="entry name" value="CRUCIFORM CUTTING ENDONUCLEASE 1, MITOCHONDRIAL-RELATED"/>
    <property type="match status" value="1"/>
</dbReference>
<feature type="domain" description="Mitochondrial resolvase Ydc2 catalytic" evidence="2">
    <location>
        <begin position="53"/>
        <end position="331"/>
    </location>
</feature>
<reference evidence="4" key="2">
    <citation type="submission" date="2020-04" db="EMBL/GenBank/DDBJ databases">
        <authorList>
            <consortium name="NCBI Genome Project"/>
        </authorList>
    </citation>
    <scope>NUCLEOTIDE SEQUENCE</scope>
    <source>
        <strain evidence="4">CBS 342.82</strain>
    </source>
</reference>
<sequence>MSQSAANALKSWHFKYWAFLTGLPSTGTKTELKKILLERASARSKSRIASQRIVSVDMGIRNLAYCAIETPARSSTKYDGKPLSFKVDTWTRMDLAARMSMPAPTELEEEAASSEVDDEAKPKRRKVKAKSTFERNAFSPESLSTTAYKVTQELLALRPDAILIERQRFRSGGAAAIQEWTVRVNMLESMMWACLETLRETRSERKTSSSSPMVHAVEPARVARFWVPSEDVPLQPPSDLFLRAHAYSDGTVLRKKVEKKDKIAVVKSWITGESDVKIDFQGQAAEMAEAFRTEKVRGSARQIAGGKLDDLADCLLQGVAWVRWEENRRRIDHLWGEIAKEHADT</sequence>
<evidence type="ECO:0000313" key="4">
    <source>
        <dbReference type="RefSeq" id="XP_033457149.1"/>
    </source>
</evidence>
<dbReference type="RefSeq" id="XP_033457149.1">
    <property type="nucleotide sequence ID" value="XM_033605478.1"/>
</dbReference>
<feature type="compositionally biased region" description="Acidic residues" evidence="1">
    <location>
        <begin position="106"/>
        <end position="118"/>
    </location>
</feature>
<organism evidence="4">
    <name type="scientific">Dissoconium aciculare CBS 342.82</name>
    <dbReference type="NCBI Taxonomy" id="1314786"/>
    <lineage>
        <taxon>Eukaryota</taxon>
        <taxon>Fungi</taxon>
        <taxon>Dikarya</taxon>
        <taxon>Ascomycota</taxon>
        <taxon>Pezizomycotina</taxon>
        <taxon>Dothideomycetes</taxon>
        <taxon>Dothideomycetidae</taxon>
        <taxon>Mycosphaerellales</taxon>
        <taxon>Dissoconiaceae</taxon>
        <taxon>Dissoconium</taxon>
    </lineage>
</organism>
<dbReference type="GO" id="GO:0004520">
    <property type="term" value="F:DNA endonuclease activity"/>
    <property type="evidence" value="ECO:0007669"/>
    <property type="project" value="TreeGrafter"/>
</dbReference>
<evidence type="ECO:0000256" key="1">
    <source>
        <dbReference type="SAM" id="MobiDB-lite"/>
    </source>
</evidence>
<dbReference type="GO" id="GO:0000402">
    <property type="term" value="F:crossed form four-way junction DNA binding"/>
    <property type="evidence" value="ECO:0007669"/>
    <property type="project" value="TreeGrafter"/>
</dbReference>
<dbReference type="InterPro" id="IPR012337">
    <property type="entry name" value="RNaseH-like_sf"/>
</dbReference>
<reference evidence="4" key="1">
    <citation type="submission" date="2020-01" db="EMBL/GenBank/DDBJ databases">
        <authorList>
            <consortium name="DOE Joint Genome Institute"/>
            <person name="Haridas S."/>
            <person name="Albert R."/>
            <person name="Binder M."/>
            <person name="Bloem J."/>
            <person name="Labutti K."/>
            <person name="Salamov A."/>
            <person name="Andreopoulos B."/>
            <person name="Baker S.E."/>
            <person name="Barry K."/>
            <person name="Bills G."/>
            <person name="Bluhm B.H."/>
            <person name="Cannon C."/>
            <person name="Castanera R."/>
            <person name="Culley D.E."/>
            <person name="Daum C."/>
            <person name="Ezra D."/>
            <person name="Gonzalez J.B."/>
            <person name="Henrissat B."/>
            <person name="Kuo A."/>
            <person name="Liang C."/>
            <person name="Lipzen A."/>
            <person name="Lutzoni F."/>
            <person name="Magnuson J."/>
            <person name="Mondo S."/>
            <person name="Nolan M."/>
            <person name="Ohm R."/>
            <person name="Pangilinan J."/>
            <person name="Park H.-J."/>
            <person name="Ramirez L."/>
            <person name="Alfaro M."/>
            <person name="Sun H."/>
            <person name="Tritt A."/>
            <person name="Yoshinaga Y."/>
            <person name="Zwiers L.-H."/>
            <person name="Turgeon B.G."/>
            <person name="Goodwin S.B."/>
            <person name="Spatafora J.W."/>
            <person name="Crous P.W."/>
            <person name="Grigoriev I.V."/>
        </authorList>
    </citation>
    <scope>NUCLEOTIDE SEQUENCE</scope>
    <source>
        <strain evidence="4">CBS 342.82</strain>
    </source>
</reference>
<dbReference type="GO" id="GO:0005739">
    <property type="term" value="C:mitochondrion"/>
    <property type="evidence" value="ECO:0007669"/>
    <property type="project" value="TreeGrafter"/>
</dbReference>
<name>A0A6J3LWT7_9PEZI</name>
<reference evidence="4" key="3">
    <citation type="submission" date="2025-08" db="UniProtKB">
        <authorList>
            <consortium name="RefSeq"/>
        </authorList>
    </citation>
    <scope>IDENTIFICATION</scope>
    <source>
        <strain evidence="4">CBS 342.82</strain>
    </source>
</reference>
<dbReference type="OrthoDB" id="5552842at2759"/>
<dbReference type="InterPro" id="IPR039197">
    <property type="entry name" value="Mrs1/Cce1"/>
</dbReference>
<dbReference type="GO" id="GO:0070336">
    <property type="term" value="F:flap-structured DNA binding"/>
    <property type="evidence" value="ECO:0007669"/>
    <property type="project" value="TreeGrafter"/>
</dbReference>
<dbReference type="SUPFAM" id="SSF53098">
    <property type="entry name" value="Ribonuclease H-like"/>
    <property type="match status" value="1"/>
</dbReference>
<evidence type="ECO:0000313" key="3">
    <source>
        <dbReference type="Proteomes" id="UP000504637"/>
    </source>
</evidence>
<gene>
    <name evidence="4" type="ORF">K489DRAFT_382868</name>
</gene>
<dbReference type="InterPro" id="IPR036397">
    <property type="entry name" value="RNaseH_sf"/>
</dbReference>
<dbReference type="AlphaFoldDB" id="A0A6J3LWT7"/>
<dbReference type="Gene3D" id="3.30.420.10">
    <property type="entry name" value="Ribonuclease H-like superfamily/Ribonuclease H"/>
    <property type="match status" value="1"/>
</dbReference>
<proteinExistence type="predicted"/>
<dbReference type="Pfam" id="PF09159">
    <property type="entry name" value="Ydc2-catalyt"/>
    <property type="match status" value="1"/>
</dbReference>
<keyword evidence="3" id="KW-1185">Reference proteome</keyword>
<evidence type="ECO:0000259" key="2">
    <source>
        <dbReference type="Pfam" id="PF09159"/>
    </source>
</evidence>
<dbReference type="InterPro" id="IPR015242">
    <property type="entry name" value="Ydc2_cat"/>
</dbReference>
<feature type="region of interest" description="Disordered" evidence="1">
    <location>
        <begin position="102"/>
        <end position="130"/>
    </location>
</feature>
<dbReference type="Proteomes" id="UP000504637">
    <property type="component" value="Unplaced"/>
</dbReference>
<accession>A0A6J3LWT7</accession>